<dbReference type="PRINTS" id="PR00260">
    <property type="entry name" value="CHEMTRNSDUCR"/>
</dbReference>
<dbReference type="Gene3D" id="1.10.287.950">
    <property type="entry name" value="Methyl-accepting chemotaxis protein"/>
    <property type="match status" value="1"/>
</dbReference>
<dbReference type="PANTHER" id="PTHR32089">
    <property type="entry name" value="METHYL-ACCEPTING CHEMOTAXIS PROTEIN MCPB"/>
    <property type="match status" value="1"/>
</dbReference>
<evidence type="ECO:0000313" key="5">
    <source>
        <dbReference type="EMBL" id="VAX00058.1"/>
    </source>
</evidence>
<evidence type="ECO:0000256" key="3">
    <source>
        <dbReference type="SAM" id="Phobius"/>
    </source>
</evidence>
<sequence length="397" mass="44222">MNKTLENLKRVKYAIAINCAAIFLMIFNQILFLNIAALLLSGFFWWLTFNKIISQQQTERNSNQRFESAAALYHCLQQDNGHVTEMLNEVLDNMSRTKTVIQDATEKLNNSFAGMLDKNNNQGELLLNIMQTLSTDKDRDDQNNLNLELFVTEISTTLDDYVGLLVDISDKSIGATYKMQDMVQQMDSMFTLLDDVHGLAEQTNLLALNAAIEAARAGDAGRGFAVVANEVRNLSVRSREINEQIKMQIGKTKVSLNDASDFVGDIASIDMTVTLDGKAKMDEVLIDIAKFNEMLSDSIRQSSEISNSLKADVNHAVVALQYEDLVTQLSDVSAQLLSIELDKKQQVTNIEHHNTSVADLIVVINDIMVKLNGKISANTGQQQVVQSEMTEGDIELF</sequence>
<dbReference type="PANTHER" id="PTHR32089:SF112">
    <property type="entry name" value="LYSOZYME-LIKE PROTEIN-RELATED"/>
    <property type="match status" value="1"/>
</dbReference>
<proteinExistence type="inferred from homology"/>
<evidence type="ECO:0000259" key="4">
    <source>
        <dbReference type="PROSITE" id="PS50111"/>
    </source>
</evidence>
<keyword evidence="3" id="KW-0472">Membrane</keyword>
<dbReference type="GO" id="GO:0007165">
    <property type="term" value="P:signal transduction"/>
    <property type="evidence" value="ECO:0007669"/>
    <property type="project" value="UniProtKB-KW"/>
</dbReference>
<name>A0A3B1AKV2_9ZZZZ</name>
<evidence type="ECO:0000256" key="2">
    <source>
        <dbReference type="ARBA" id="ARBA00029447"/>
    </source>
</evidence>
<dbReference type="AlphaFoldDB" id="A0A3B1AKV2"/>
<dbReference type="PROSITE" id="PS50111">
    <property type="entry name" value="CHEMOTAXIS_TRANSDUC_2"/>
    <property type="match status" value="1"/>
</dbReference>
<dbReference type="Pfam" id="PF00015">
    <property type="entry name" value="MCPsignal"/>
    <property type="match status" value="1"/>
</dbReference>
<keyword evidence="3" id="KW-0812">Transmembrane</keyword>
<feature type="domain" description="Methyl-accepting transducer" evidence="4">
    <location>
        <begin position="179"/>
        <end position="340"/>
    </location>
</feature>
<dbReference type="SUPFAM" id="SSF58104">
    <property type="entry name" value="Methyl-accepting chemotaxis protein (MCP) signaling domain"/>
    <property type="match status" value="1"/>
</dbReference>
<dbReference type="InterPro" id="IPR004089">
    <property type="entry name" value="MCPsignal_dom"/>
</dbReference>
<protein>
    <submittedName>
        <fullName evidence="5">Methyl-accepting chemotaxis protein</fullName>
    </submittedName>
</protein>
<dbReference type="EMBL" id="UOFS01000042">
    <property type="protein sequence ID" value="VAX00058.1"/>
    <property type="molecule type" value="Genomic_DNA"/>
</dbReference>
<dbReference type="GO" id="GO:0004888">
    <property type="term" value="F:transmembrane signaling receptor activity"/>
    <property type="evidence" value="ECO:0007669"/>
    <property type="project" value="InterPro"/>
</dbReference>
<dbReference type="GO" id="GO:0016020">
    <property type="term" value="C:membrane"/>
    <property type="evidence" value="ECO:0007669"/>
    <property type="project" value="InterPro"/>
</dbReference>
<reference evidence="5" key="1">
    <citation type="submission" date="2018-06" db="EMBL/GenBank/DDBJ databases">
        <authorList>
            <person name="Zhirakovskaya E."/>
        </authorList>
    </citation>
    <scope>NUCLEOTIDE SEQUENCE</scope>
</reference>
<dbReference type="InterPro" id="IPR004090">
    <property type="entry name" value="Chemotax_Me-accpt_rcpt"/>
</dbReference>
<feature type="transmembrane region" description="Helical" evidence="3">
    <location>
        <begin position="21"/>
        <end position="47"/>
    </location>
</feature>
<evidence type="ECO:0000256" key="1">
    <source>
        <dbReference type="ARBA" id="ARBA00023224"/>
    </source>
</evidence>
<keyword evidence="3" id="KW-1133">Transmembrane helix</keyword>
<dbReference type="GO" id="GO:0006935">
    <property type="term" value="P:chemotaxis"/>
    <property type="evidence" value="ECO:0007669"/>
    <property type="project" value="InterPro"/>
</dbReference>
<comment type="similarity">
    <text evidence="2">Belongs to the methyl-accepting chemotaxis (MCP) protein family.</text>
</comment>
<accession>A0A3B1AKV2</accession>
<keyword evidence="1" id="KW-0807">Transducer</keyword>
<dbReference type="SMART" id="SM00283">
    <property type="entry name" value="MA"/>
    <property type="match status" value="1"/>
</dbReference>
<organism evidence="5">
    <name type="scientific">hydrothermal vent metagenome</name>
    <dbReference type="NCBI Taxonomy" id="652676"/>
    <lineage>
        <taxon>unclassified sequences</taxon>
        <taxon>metagenomes</taxon>
        <taxon>ecological metagenomes</taxon>
    </lineage>
</organism>
<gene>
    <name evidence="5" type="ORF">MNBD_GAMMA22-1115</name>
</gene>